<dbReference type="InterPro" id="IPR029058">
    <property type="entry name" value="AB_hydrolase_fold"/>
</dbReference>
<dbReference type="InterPro" id="IPR010497">
    <property type="entry name" value="Epoxide_hydro_N"/>
</dbReference>
<proteinExistence type="inferred from homology"/>
<name>A0A7K0CBI5_9ACTN</name>
<dbReference type="PANTHER" id="PTHR21661">
    <property type="entry name" value="EPOXIDE HYDROLASE 1-RELATED"/>
    <property type="match status" value="1"/>
</dbReference>
<comment type="caution">
    <text evidence="6">The sequence shown here is derived from an EMBL/GenBank/DDBJ whole genome shotgun (WGS) entry which is preliminary data.</text>
</comment>
<feature type="domain" description="Epoxide hydrolase N-terminal" evidence="5">
    <location>
        <begin position="5"/>
        <end position="105"/>
    </location>
</feature>
<evidence type="ECO:0000313" key="6">
    <source>
        <dbReference type="EMBL" id="MQY10799.1"/>
    </source>
</evidence>
<dbReference type="InterPro" id="IPR000639">
    <property type="entry name" value="Epox_hydrolase-like"/>
</dbReference>
<organism evidence="6 7">
    <name type="scientific">Streptomyces smaragdinus</name>
    <dbReference type="NCBI Taxonomy" id="2585196"/>
    <lineage>
        <taxon>Bacteria</taxon>
        <taxon>Bacillati</taxon>
        <taxon>Actinomycetota</taxon>
        <taxon>Actinomycetes</taxon>
        <taxon>Kitasatosporales</taxon>
        <taxon>Streptomycetaceae</taxon>
        <taxon>Streptomyces</taxon>
    </lineage>
</organism>
<dbReference type="Gene3D" id="3.40.50.1820">
    <property type="entry name" value="alpha/beta hydrolase"/>
    <property type="match status" value="1"/>
</dbReference>
<gene>
    <name evidence="6" type="ORF">SRB5_09120</name>
</gene>
<evidence type="ECO:0000256" key="4">
    <source>
        <dbReference type="SAM" id="MobiDB-lite"/>
    </source>
</evidence>
<protein>
    <recommendedName>
        <fullName evidence="5">Epoxide hydrolase N-terminal domain-containing protein</fullName>
    </recommendedName>
</protein>
<evidence type="ECO:0000256" key="2">
    <source>
        <dbReference type="ARBA" id="ARBA00022797"/>
    </source>
</evidence>
<accession>A0A7K0CBI5</accession>
<evidence type="ECO:0000259" key="5">
    <source>
        <dbReference type="Pfam" id="PF06441"/>
    </source>
</evidence>
<dbReference type="RefSeq" id="WP_323377040.1">
    <property type="nucleotide sequence ID" value="NZ_WEGJ01000002.1"/>
</dbReference>
<evidence type="ECO:0000313" key="7">
    <source>
        <dbReference type="Proteomes" id="UP000466345"/>
    </source>
</evidence>
<dbReference type="Pfam" id="PF06441">
    <property type="entry name" value="EHN"/>
    <property type="match status" value="1"/>
</dbReference>
<evidence type="ECO:0000256" key="3">
    <source>
        <dbReference type="ARBA" id="ARBA00022801"/>
    </source>
</evidence>
<evidence type="ECO:0000256" key="1">
    <source>
        <dbReference type="ARBA" id="ARBA00010088"/>
    </source>
</evidence>
<dbReference type="PRINTS" id="PR00412">
    <property type="entry name" value="EPOXHYDRLASE"/>
</dbReference>
<comment type="similarity">
    <text evidence="1">Belongs to the peptidase S33 family.</text>
</comment>
<sequence length="216" mass="24085">MSALEPFRIHIPQHVLDDLRARLKATRFAPDPENEDETYGLSTSSLRPLVEYWAFGFDWRAAEDRLNAFRQHRLDVDGTPVHFVHEKGRGPAPIPLLLMHGWPWNHHFWHKVVGPLTDPAAHGGHPADAFDVVVPSLPGFGFSTPLKNPRENYVSMADRFHTLMTDVLGYERFGVGAAGAPRTSPRRNGPGSSGATRSTSPTWPPICWTARPSRTA</sequence>
<dbReference type="GO" id="GO:0004301">
    <property type="term" value="F:epoxide hydrolase activity"/>
    <property type="evidence" value="ECO:0007669"/>
    <property type="project" value="TreeGrafter"/>
</dbReference>
<dbReference type="EMBL" id="WEGJ01000002">
    <property type="protein sequence ID" value="MQY10799.1"/>
    <property type="molecule type" value="Genomic_DNA"/>
</dbReference>
<keyword evidence="3" id="KW-0378">Hydrolase</keyword>
<keyword evidence="2" id="KW-0058">Aromatic hydrocarbons catabolism</keyword>
<dbReference type="GO" id="GO:0097176">
    <property type="term" value="P:epoxide metabolic process"/>
    <property type="evidence" value="ECO:0007669"/>
    <property type="project" value="TreeGrafter"/>
</dbReference>
<dbReference type="Proteomes" id="UP000466345">
    <property type="component" value="Unassembled WGS sequence"/>
</dbReference>
<keyword evidence="7" id="KW-1185">Reference proteome</keyword>
<reference evidence="6 7" key="1">
    <citation type="submission" date="2019-10" db="EMBL/GenBank/DDBJ databases">
        <title>Streptomyces smaragdinus sp. nov. and Streptomyces fabii sp. nov., isolated from the gut of fungus growing-termite Macrotermes natalensis.</title>
        <authorList>
            <person name="Schwitalla J."/>
            <person name="Benndorf R."/>
            <person name="Martin K."/>
            <person name="De Beer W."/>
            <person name="Kaster A.-K."/>
            <person name="Vollmers J."/>
            <person name="Poulsen M."/>
            <person name="Beemelmanns C."/>
        </authorList>
    </citation>
    <scope>NUCLEOTIDE SEQUENCE [LARGE SCALE GENOMIC DNA]</scope>
    <source>
        <strain evidence="6 7">RB5</strain>
    </source>
</reference>
<dbReference type="PANTHER" id="PTHR21661:SF35">
    <property type="entry name" value="EPOXIDE HYDROLASE"/>
    <property type="match status" value="1"/>
</dbReference>
<dbReference type="AlphaFoldDB" id="A0A7K0CBI5"/>
<feature type="region of interest" description="Disordered" evidence="4">
    <location>
        <begin position="176"/>
        <end position="216"/>
    </location>
</feature>
<dbReference type="SUPFAM" id="SSF53474">
    <property type="entry name" value="alpha/beta-Hydrolases"/>
    <property type="match status" value="1"/>
</dbReference>